<reference evidence="3 4" key="1">
    <citation type="submission" date="2016-06" db="EMBL/GenBank/DDBJ databases">
        <title>Gene turnover analysis identifies the evolutionary adaptation of the extremophile Acidithiobacillus caldus.</title>
        <authorList>
            <person name="Zhang X."/>
        </authorList>
    </citation>
    <scope>NUCLEOTIDE SEQUENCE [LARGE SCALE GENOMIC DNA]</scope>
    <source>
        <strain evidence="3 4">S1</strain>
    </source>
</reference>
<dbReference type="Gene3D" id="3.30.420.40">
    <property type="match status" value="2"/>
</dbReference>
<evidence type="ECO:0000313" key="4">
    <source>
        <dbReference type="Proteomes" id="UP000175707"/>
    </source>
</evidence>
<dbReference type="Pfam" id="PF21522">
    <property type="entry name" value="MreB-like_C"/>
    <property type="match status" value="1"/>
</dbReference>
<dbReference type="SUPFAM" id="SSF53067">
    <property type="entry name" value="Actin-like ATPase domain"/>
    <property type="match status" value="2"/>
</dbReference>
<dbReference type="AlphaFoldDB" id="A0A1E7Z4K5"/>
<name>A0A1E7Z4K5_9PROT</name>
<feature type="domain" description="Actin homologue MreB-like C-terminal" evidence="2">
    <location>
        <begin position="172"/>
        <end position="288"/>
    </location>
</feature>
<evidence type="ECO:0000313" key="3">
    <source>
        <dbReference type="EMBL" id="OFC63717.1"/>
    </source>
</evidence>
<dbReference type="InterPro" id="IPR043129">
    <property type="entry name" value="ATPase_NBD"/>
</dbReference>
<dbReference type="InterPro" id="IPR049067">
    <property type="entry name" value="MreB-like_C"/>
</dbReference>
<gene>
    <name evidence="3" type="ORF">BAE30_00065</name>
</gene>
<protein>
    <submittedName>
        <fullName evidence="3">Uncharacterized protein</fullName>
    </submittedName>
</protein>
<organism evidence="3 4">
    <name type="scientific">Acidithiobacillus caldus</name>
    <dbReference type="NCBI Taxonomy" id="33059"/>
    <lineage>
        <taxon>Bacteria</taxon>
        <taxon>Pseudomonadati</taxon>
        <taxon>Pseudomonadota</taxon>
        <taxon>Acidithiobacillia</taxon>
        <taxon>Acidithiobacillales</taxon>
        <taxon>Acidithiobacillaceae</taxon>
        <taxon>Acidithiobacillus</taxon>
    </lineage>
</organism>
<feature type="domain" description="Actin-like protein N-terminal" evidence="1">
    <location>
        <begin position="7"/>
        <end position="132"/>
    </location>
</feature>
<evidence type="ECO:0000259" key="1">
    <source>
        <dbReference type="Pfam" id="PF17989"/>
    </source>
</evidence>
<evidence type="ECO:0000259" key="2">
    <source>
        <dbReference type="Pfam" id="PF21522"/>
    </source>
</evidence>
<dbReference type="Proteomes" id="UP000175707">
    <property type="component" value="Unassembled WGS sequence"/>
</dbReference>
<dbReference type="Pfam" id="PF17989">
    <property type="entry name" value="ALP_N"/>
    <property type="match status" value="1"/>
</dbReference>
<comment type="caution">
    <text evidence="3">The sequence shown here is derived from an EMBL/GenBank/DDBJ whole genome shotgun (WGS) entry which is preliminary data.</text>
</comment>
<accession>A0A1E7Z4K5</accession>
<sequence length="320" mass="34918">MQGVVVGLDLGHSAVKLAYKGKDGEIQKILIPSVTAPATTISDKAASERAMQDTVELDGNRMYVGETALHEGGARNAAGLHHRWIDTITYRALAKNALERVVRDVGRIDSVIVGLPPAILRQRELAVRHLLSSMTDADVRVLPEPGGVSYKMSIDEDGNFIDDAPDTIGVMTIGRYTTDFLVLRGGRWVEKASVSSVGMSEAGEQLRKRLEDRDIQIDHMMADEALRSRSLTIYGKPVEIESDTKSVLSYVASCIIDGAAGAFGDFEVYLEKIYVAGGGAEAMMPELEKIWPHLQLVDDPRFAVAEGFRRYGVARMSIKG</sequence>
<proteinExistence type="predicted"/>
<dbReference type="EMBL" id="LZYH01000009">
    <property type="protein sequence ID" value="OFC63717.1"/>
    <property type="molecule type" value="Genomic_DNA"/>
</dbReference>
<dbReference type="InterPro" id="IPR040607">
    <property type="entry name" value="ALP_N"/>
</dbReference>